<dbReference type="PANTHER" id="PTHR42693">
    <property type="entry name" value="ARYLSULFATASE FAMILY MEMBER"/>
    <property type="match status" value="1"/>
</dbReference>
<reference evidence="8 9" key="1">
    <citation type="submission" date="2014-06" db="EMBL/GenBank/DDBJ databases">
        <title>Whole Genome Sequences of Three Symbiotic Endozoicomonas Bacteria.</title>
        <authorList>
            <person name="Neave M.J."/>
            <person name="Apprill A."/>
            <person name="Voolstra C.R."/>
        </authorList>
    </citation>
    <scope>NUCLEOTIDE SEQUENCE [LARGE SCALE GENOMIC DNA]</scope>
    <source>
        <strain evidence="8 9">LMG 24815</strain>
    </source>
</reference>
<proteinExistence type="inferred from homology"/>
<gene>
    <name evidence="8" type="ORF">GZ77_08830</name>
</gene>
<evidence type="ECO:0000256" key="2">
    <source>
        <dbReference type="ARBA" id="ARBA00022723"/>
    </source>
</evidence>
<evidence type="ECO:0000256" key="3">
    <source>
        <dbReference type="ARBA" id="ARBA00022801"/>
    </source>
</evidence>
<dbReference type="SUPFAM" id="SSF53649">
    <property type="entry name" value="Alkaline phosphatase-like"/>
    <property type="match status" value="1"/>
</dbReference>
<feature type="signal peptide" evidence="6">
    <location>
        <begin position="1"/>
        <end position="26"/>
    </location>
</feature>
<feature type="chain" id="PRO_5001760677" description="Sulfatase N-terminal domain-containing protein" evidence="6">
    <location>
        <begin position="27"/>
        <end position="450"/>
    </location>
</feature>
<dbReference type="Gene3D" id="3.40.720.10">
    <property type="entry name" value="Alkaline Phosphatase, subunit A"/>
    <property type="match status" value="1"/>
</dbReference>
<dbReference type="PANTHER" id="PTHR42693:SF53">
    <property type="entry name" value="ENDO-4-O-SULFATASE"/>
    <property type="match status" value="1"/>
</dbReference>
<dbReference type="Gene3D" id="3.30.1120.10">
    <property type="match status" value="1"/>
</dbReference>
<dbReference type="InterPro" id="IPR000917">
    <property type="entry name" value="Sulfatase_N"/>
</dbReference>
<feature type="domain" description="Sulfatase N-terminal" evidence="7">
    <location>
        <begin position="36"/>
        <end position="339"/>
    </location>
</feature>
<evidence type="ECO:0000256" key="1">
    <source>
        <dbReference type="ARBA" id="ARBA00008779"/>
    </source>
</evidence>
<evidence type="ECO:0000256" key="4">
    <source>
        <dbReference type="ARBA" id="ARBA00022837"/>
    </source>
</evidence>
<keyword evidence="3" id="KW-0378">Hydrolase</keyword>
<sequence length="450" mass="50281">MLPLLKRTLPAAAASLMLATSPAVLAEQTQDTESLNFIWIVADDLGYGDTGFNGSTEIPTPNMDRIADAGVAMTTAYVSAPVSGPSRAGFHTGRYQHRWGYEGNVGPQDPDLRGTPTDILMIQEYLKTRGYHTGLVGKFHDGKGEHFQPYNRGFDEYFGFNNGASAYWMQTNRNNLIYRNDQPVDGEPEYLTDAFGREAVDFIKRNHDKPFFLEVSFNAPHAPMTAPDDYMEKFDHLGNRQTLAAMISNMDDNIGRILDKLEKKGIADKTMIVLFSDNGGKWEHGGTNGPLRGEKGGTFEGAIRVPFTASLSGVIPAGTRSDTMISALDLFPTTVKLAGGEIDPEWNLDGKDILPVLSGETTESPHDRLFWRYSDSWALREGEWKLVQHRREEAGLYNLAEDIGEENNLINEFPEKTRQMRQTWQEISEEVGAAAWGRFRGRTDRQMREG</sequence>
<dbReference type="InterPro" id="IPR050738">
    <property type="entry name" value="Sulfatase"/>
</dbReference>
<dbReference type="InterPro" id="IPR024607">
    <property type="entry name" value="Sulfatase_CS"/>
</dbReference>
<dbReference type="GO" id="GO:0004065">
    <property type="term" value="F:arylsulfatase activity"/>
    <property type="evidence" value="ECO:0007669"/>
    <property type="project" value="TreeGrafter"/>
</dbReference>
<dbReference type="eggNOG" id="COG3119">
    <property type="taxonomic scope" value="Bacteria"/>
</dbReference>
<dbReference type="GO" id="GO:0046872">
    <property type="term" value="F:metal ion binding"/>
    <property type="evidence" value="ECO:0007669"/>
    <property type="project" value="UniProtKB-KW"/>
</dbReference>
<dbReference type="Pfam" id="PF00884">
    <property type="entry name" value="Sulfatase"/>
    <property type="match status" value="1"/>
</dbReference>
<evidence type="ECO:0000256" key="6">
    <source>
        <dbReference type="SAM" id="SignalP"/>
    </source>
</evidence>
<dbReference type="InterPro" id="IPR017850">
    <property type="entry name" value="Alkaline_phosphatase_core_sf"/>
</dbReference>
<keyword evidence="2" id="KW-0479">Metal-binding</keyword>
<name>A0A081N7N4_9GAMM</name>
<accession>A0A081N7N4</accession>
<evidence type="ECO:0000313" key="8">
    <source>
        <dbReference type="EMBL" id="KEQ14457.1"/>
    </source>
</evidence>
<evidence type="ECO:0000256" key="5">
    <source>
        <dbReference type="PIRSR" id="PIRSR600917-52"/>
    </source>
</evidence>
<dbReference type="RefSeq" id="WP_034874322.1">
    <property type="nucleotide sequence ID" value="NZ_JOKG01000002.1"/>
</dbReference>
<comment type="caution">
    <text evidence="8">The sequence shown here is derived from an EMBL/GenBank/DDBJ whole genome shotgun (WGS) entry which is preliminary data.</text>
</comment>
<evidence type="ECO:0000313" key="9">
    <source>
        <dbReference type="Proteomes" id="UP000028006"/>
    </source>
</evidence>
<comment type="PTM">
    <text evidence="5">The conversion to 3-oxoalanine (also known as C-formylglycine, FGly), of a serine or cysteine residue in prokaryotes and of a cysteine residue in eukaryotes, is critical for catalytic activity.</text>
</comment>
<comment type="similarity">
    <text evidence="1">Belongs to the sulfatase family.</text>
</comment>
<dbReference type="AlphaFoldDB" id="A0A081N7N4"/>
<organism evidence="8 9">
    <name type="scientific">Endozoicomonas montiporae</name>
    <dbReference type="NCBI Taxonomy" id="1027273"/>
    <lineage>
        <taxon>Bacteria</taxon>
        <taxon>Pseudomonadati</taxon>
        <taxon>Pseudomonadota</taxon>
        <taxon>Gammaproteobacteria</taxon>
        <taxon>Oceanospirillales</taxon>
        <taxon>Endozoicomonadaceae</taxon>
        <taxon>Endozoicomonas</taxon>
    </lineage>
</organism>
<dbReference type="PROSITE" id="PS00149">
    <property type="entry name" value="SULFATASE_2"/>
    <property type="match status" value="1"/>
</dbReference>
<evidence type="ECO:0000259" key="7">
    <source>
        <dbReference type="Pfam" id="PF00884"/>
    </source>
</evidence>
<dbReference type="EMBL" id="JOKG01000002">
    <property type="protein sequence ID" value="KEQ14457.1"/>
    <property type="molecule type" value="Genomic_DNA"/>
</dbReference>
<protein>
    <recommendedName>
        <fullName evidence="7">Sulfatase N-terminal domain-containing protein</fullName>
    </recommendedName>
</protein>
<keyword evidence="9" id="KW-1185">Reference proteome</keyword>
<feature type="modified residue" description="3-oxoalanine (Ser)" evidence="5">
    <location>
        <position position="83"/>
    </location>
</feature>
<keyword evidence="4" id="KW-0106">Calcium</keyword>
<keyword evidence="6" id="KW-0732">Signal</keyword>
<dbReference type="Proteomes" id="UP000028006">
    <property type="component" value="Unassembled WGS sequence"/>
</dbReference>